<dbReference type="PANTHER" id="PTHR25462">
    <property type="entry name" value="BONUS, ISOFORM C-RELATED"/>
    <property type="match status" value="1"/>
</dbReference>
<reference evidence="7" key="1">
    <citation type="submission" date="2018-11" db="EMBL/GenBank/DDBJ databases">
        <authorList>
            <person name="Alioto T."/>
            <person name="Alioto T."/>
        </authorList>
    </citation>
    <scope>NUCLEOTIDE SEQUENCE</scope>
</reference>
<dbReference type="PROSITE" id="PS00518">
    <property type="entry name" value="ZF_RING_1"/>
    <property type="match status" value="1"/>
</dbReference>
<evidence type="ECO:0000256" key="3">
    <source>
        <dbReference type="ARBA" id="ARBA00022833"/>
    </source>
</evidence>
<feature type="domain" description="RING-type" evidence="5">
    <location>
        <begin position="12"/>
        <end position="55"/>
    </location>
</feature>
<dbReference type="Gene3D" id="3.30.40.10">
    <property type="entry name" value="Zinc/RING finger domain, C3HC4 (zinc finger)"/>
    <property type="match status" value="1"/>
</dbReference>
<dbReference type="InterPro" id="IPR047153">
    <property type="entry name" value="TRIM45/56/19-like"/>
</dbReference>
<dbReference type="EMBL" id="UYJE01005602">
    <property type="protein sequence ID" value="VDI38528.1"/>
    <property type="molecule type" value="Genomic_DNA"/>
</dbReference>
<evidence type="ECO:0000256" key="4">
    <source>
        <dbReference type="PROSITE-ProRule" id="PRU00024"/>
    </source>
</evidence>
<keyword evidence="3" id="KW-0862">Zinc</keyword>
<accession>A0A8B6ETY4</accession>
<dbReference type="PROSITE" id="PS50089">
    <property type="entry name" value="ZF_RING_2"/>
    <property type="match status" value="1"/>
</dbReference>
<dbReference type="PROSITE" id="PS50119">
    <property type="entry name" value="ZF_BBOX"/>
    <property type="match status" value="1"/>
</dbReference>
<dbReference type="PANTHER" id="PTHR25462:SF291">
    <property type="entry name" value="E3 UBIQUITIN-PROTEIN LIGASE TRIM45"/>
    <property type="match status" value="1"/>
</dbReference>
<dbReference type="InterPro" id="IPR001841">
    <property type="entry name" value="Znf_RING"/>
</dbReference>
<proteinExistence type="predicted"/>
<dbReference type="SUPFAM" id="SSF57845">
    <property type="entry name" value="B-box zinc-binding domain"/>
    <property type="match status" value="1"/>
</dbReference>
<sequence length="392" mass="45150">MALTRSFADLSCSICMYDFEDPRLLPCFHTFCRRCIDGVIAAEYKDGTFKCPLCQETIKVPRNGSKGFPINTFLERDFKLRDVTCDVCDEKKHAVSKCRDCDQKFCHKCVDIHEQMQGTSSHIVHSIPSISKPRLPSCKEHAMEKLEYFCDSCNAVLCEVCIKYGHKYHSIQDVSSIADTLRDDINPYQQKKLQEFPDSYNYKKQVARQHQKLDRDENDVMDAIKEQTEKFKHVVDDVRNDFVRQLLEALSDSKNEIKDNKGFVTQNCAAANHLKQFAELFVKNANDCDVIKYGPILKEKLYNLEYGNTGILNLKKIEFIPKDVSLNDVKRLFGFFNPAKYDFSLTGSVTSNIVQSFHSSLEDCTITSLTFTPEHQLVDLYGKQWCLRTIQL</sequence>
<evidence type="ECO:0000313" key="7">
    <source>
        <dbReference type="EMBL" id="VDI38528.1"/>
    </source>
</evidence>
<gene>
    <name evidence="7" type="ORF">MGAL_10B036986</name>
</gene>
<evidence type="ECO:0000256" key="2">
    <source>
        <dbReference type="ARBA" id="ARBA00022771"/>
    </source>
</evidence>
<dbReference type="SUPFAM" id="SSF57850">
    <property type="entry name" value="RING/U-box"/>
    <property type="match status" value="1"/>
</dbReference>
<dbReference type="SMART" id="SM00184">
    <property type="entry name" value="RING"/>
    <property type="match status" value="1"/>
</dbReference>
<keyword evidence="1" id="KW-0479">Metal-binding</keyword>
<protein>
    <recommendedName>
        <fullName evidence="9">Tripartite motif-containing protein</fullName>
    </recommendedName>
</protein>
<dbReference type="InterPro" id="IPR013083">
    <property type="entry name" value="Znf_RING/FYVE/PHD"/>
</dbReference>
<feature type="domain" description="B box-type" evidence="6">
    <location>
        <begin position="133"/>
        <end position="174"/>
    </location>
</feature>
<dbReference type="OrthoDB" id="6075765at2759"/>
<dbReference type="InterPro" id="IPR027370">
    <property type="entry name" value="Znf-RING_euk"/>
</dbReference>
<comment type="caution">
    <text evidence="7">The sequence shown here is derived from an EMBL/GenBank/DDBJ whole genome shotgun (WGS) entry which is preliminary data.</text>
</comment>
<keyword evidence="2 4" id="KW-0863">Zinc-finger</keyword>
<organism evidence="7 8">
    <name type="scientific">Mytilus galloprovincialis</name>
    <name type="common">Mediterranean mussel</name>
    <dbReference type="NCBI Taxonomy" id="29158"/>
    <lineage>
        <taxon>Eukaryota</taxon>
        <taxon>Metazoa</taxon>
        <taxon>Spiralia</taxon>
        <taxon>Lophotrochozoa</taxon>
        <taxon>Mollusca</taxon>
        <taxon>Bivalvia</taxon>
        <taxon>Autobranchia</taxon>
        <taxon>Pteriomorphia</taxon>
        <taxon>Mytilida</taxon>
        <taxon>Mytiloidea</taxon>
        <taxon>Mytilidae</taxon>
        <taxon>Mytilinae</taxon>
        <taxon>Mytilus</taxon>
    </lineage>
</organism>
<dbReference type="Gene3D" id="3.30.160.60">
    <property type="entry name" value="Classic Zinc Finger"/>
    <property type="match status" value="1"/>
</dbReference>
<keyword evidence="8" id="KW-1185">Reference proteome</keyword>
<evidence type="ECO:0000259" key="5">
    <source>
        <dbReference type="PROSITE" id="PS50089"/>
    </source>
</evidence>
<dbReference type="GO" id="GO:0061630">
    <property type="term" value="F:ubiquitin protein ligase activity"/>
    <property type="evidence" value="ECO:0007669"/>
    <property type="project" value="TreeGrafter"/>
</dbReference>
<name>A0A8B6ETY4_MYTGA</name>
<evidence type="ECO:0000259" key="6">
    <source>
        <dbReference type="PROSITE" id="PS50119"/>
    </source>
</evidence>
<dbReference type="InterPro" id="IPR000315">
    <property type="entry name" value="Znf_B-box"/>
</dbReference>
<evidence type="ECO:0008006" key="9">
    <source>
        <dbReference type="Google" id="ProtNLM"/>
    </source>
</evidence>
<dbReference type="GO" id="GO:0008270">
    <property type="term" value="F:zinc ion binding"/>
    <property type="evidence" value="ECO:0007669"/>
    <property type="project" value="UniProtKB-KW"/>
</dbReference>
<dbReference type="Pfam" id="PF13445">
    <property type="entry name" value="zf-RING_UBOX"/>
    <property type="match status" value="1"/>
</dbReference>
<dbReference type="AlphaFoldDB" id="A0A8B6ETY4"/>
<dbReference type="InterPro" id="IPR017907">
    <property type="entry name" value="Znf_RING_CS"/>
</dbReference>
<evidence type="ECO:0000313" key="8">
    <source>
        <dbReference type="Proteomes" id="UP000596742"/>
    </source>
</evidence>
<dbReference type="SMART" id="SM00336">
    <property type="entry name" value="BBOX"/>
    <property type="match status" value="2"/>
</dbReference>
<dbReference type="Proteomes" id="UP000596742">
    <property type="component" value="Unassembled WGS sequence"/>
</dbReference>
<evidence type="ECO:0000256" key="1">
    <source>
        <dbReference type="ARBA" id="ARBA00022723"/>
    </source>
</evidence>
<dbReference type="Pfam" id="PF00643">
    <property type="entry name" value="zf-B_box"/>
    <property type="match status" value="1"/>
</dbReference>